<proteinExistence type="predicted"/>
<dbReference type="GO" id="GO:0006355">
    <property type="term" value="P:regulation of DNA-templated transcription"/>
    <property type="evidence" value="ECO:0007669"/>
    <property type="project" value="InterPro"/>
</dbReference>
<dbReference type="Pfam" id="PF10044">
    <property type="entry name" value="LIN52"/>
    <property type="match status" value="1"/>
</dbReference>
<dbReference type="PANTHER" id="PTHR34555">
    <property type="entry name" value="INTEGRAL MEMBRANE HEMOLYSIN-III-LIKE PROTEIN"/>
    <property type="match status" value="1"/>
</dbReference>
<reference evidence="3" key="2">
    <citation type="submission" date="2025-08" db="UniProtKB">
        <authorList>
            <consortium name="RefSeq"/>
        </authorList>
    </citation>
    <scope>IDENTIFICATION</scope>
    <source>
        <tissue evidence="3">Leaves</tissue>
    </source>
</reference>
<reference evidence="2" key="1">
    <citation type="journal article" date="2025" name="Foods">
        <title>Unveiling the Microbial Signatures of Arabica Coffee Cherries: Insights into Ripeness Specific Diversity, Functional Traits, and Implications for Quality and Safety.</title>
        <authorList>
            <consortium name="RefSeq"/>
            <person name="Tenea G.N."/>
            <person name="Cifuentes V."/>
            <person name="Reyes P."/>
            <person name="Cevallos-Vallejos M."/>
        </authorList>
    </citation>
    <scope>NUCLEOTIDE SEQUENCE [LARGE SCALE GENOMIC DNA]</scope>
</reference>
<dbReference type="Proteomes" id="UP001652660">
    <property type="component" value="Chromosome 9c"/>
</dbReference>
<evidence type="ECO:0000313" key="2">
    <source>
        <dbReference type="Proteomes" id="UP001652660"/>
    </source>
</evidence>
<dbReference type="RefSeq" id="XP_027086205.1">
    <property type="nucleotide sequence ID" value="XM_027230404.2"/>
</dbReference>
<feature type="region of interest" description="Disordered" evidence="1">
    <location>
        <begin position="1"/>
        <end position="79"/>
    </location>
</feature>
<sequence>MTNDGAAHLVYVRRKPDPPHLPPASSDPHQPPIPALDSESPPGKSVHHQYQSSSENISGPNQVSPGISSSMRTPPAPAKLTAIPAATPITHWENGPSCKLNNSLHKLDPSDQKDYIEMLRSLSSVELSKHAVELEKRSIQLSLEEAKELQRVQALDVLERYSKHSRVPSNQQNM</sequence>
<dbReference type="InterPro" id="IPR018737">
    <property type="entry name" value="DREAM_LIN52"/>
</dbReference>
<dbReference type="OrthoDB" id="1925139at2759"/>
<dbReference type="AlphaFoldDB" id="A0A6P6U677"/>
<keyword evidence="2" id="KW-1185">Reference proteome</keyword>
<name>A0A6P6U677_COFAR</name>
<feature type="compositionally biased region" description="Polar residues" evidence="1">
    <location>
        <begin position="48"/>
        <end position="72"/>
    </location>
</feature>
<gene>
    <name evidence="3" type="primary">LOC113707984</name>
</gene>
<dbReference type="PANTHER" id="PTHR34555:SF1">
    <property type="entry name" value="INTEGRAL MEMBRANE HEMOLYSIN-III-LIKE PROTEIN"/>
    <property type="match status" value="1"/>
</dbReference>
<accession>A0A6P6U677</accession>
<evidence type="ECO:0000256" key="1">
    <source>
        <dbReference type="SAM" id="MobiDB-lite"/>
    </source>
</evidence>
<protein>
    <submittedName>
        <fullName evidence="3">Uncharacterized protein</fullName>
    </submittedName>
</protein>
<organism evidence="2 3">
    <name type="scientific">Coffea arabica</name>
    <name type="common">Arabian coffee</name>
    <dbReference type="NCBI Taxonomy" id="13443"/>
    <lineage>
        <taxon>Eukaryota</taxon>
        <taxon>Viridiplantae</taxon>
        <taxon>Streptophyta</taxon>
        <taxon>Embryophyta</taxon>
        <taxon>Tracheophyta</taxon>
        <taxon>Spermatophyta</taxon>
        <taxon>Magnoliopsida</taxon>
        <taxon>eudicotyledons</taxon>
        <taxon>Gunneridae</taxon>
        <taxon>Pentapetalae</taxon>
        <taxon>asterids</taxon>
        <taxon>lamiids</taxon>
        <taxon>Gentianales</taxon>
        <taxon>Rubiaceae</taxon>
        <taxon>Ixoroideae</taxon>
        <taxon>Gardenieae complex</taxon>
        <taxon>Bertiereae - Coffeeae clade</taxon>
        <taxon>Coffeeae</taxon>
        <taxon>Coffea</taxon>
    </lineage>
</organism>
<dbReference type="GO" id="GO:0070176">
    <property type="term" value="C:DRM complex"/>
    <property type="evidence" value="ECO:0007669"/>
    <property type="project" value="InterPro"/>
</dbReference>
<evidence type="ECO:0000313" key="3">
    <source>
        <dbReference type="RefSeq" id="XP_027086205.1"/>
    </source>
</evidence>
<dbReference type="GeneID" id="113707984"/>